<dbReference type="AlphaFoldDB" id="A0A9W4SI86"/>
<comment type="caution">
    <text evidence="2">The sequence shown here is derived from an EMBL/GenBank/DDBJ whole genome shotgun (WGS) entry which is preliminary data.</text>
</comment>
<feature type="compositionally biased region" description="Basic residues" evidence="1">
    <location>
        <begin position="42"/>
        <end position="55"/>
    </location>
</feature>
<gene>
    <name evidence="2" type="ORF">FWILDA_LOCUS4106</name>
</gene>
<dbReference type="EMBL" id="CAMKVN010000592">
    <property type="protein sequence ID" value="CAI2169491.1"/>
    <property type="molecule type" value="Genomic_DNA"/>
</dbReference>
<dbReference type="Proteomes" id="UP001153678">
    <property type="component" value="Unassembled WGS sequence"/>
</dbReference>
<evidence type="ECO:0000313" key="2">
    <source>
        <dbReference type="EMBL" id="CAI2169491.1"/>
    </source>
</evidence>
<feature type="region of interest" description="Disordered" evidence="1">
    <location>
        <begin position="307"/>
        <end position="338"/>
    </location>
</feature>
<proteinExistence type="predicted"/>
<dbReference type="GO" id="GO:0016071">
    <property type="term" value="P:mRNA metabolic process"/>
    <property type="evidence" value="ECO:0007669"/>
    <property type="project" value="UniProtKB-ARBA"/>
</dbReference>
<organism evidence="2 3">
    <name type="scientific">Funneliformis geosporum</name>
    <dbReference type="NCBI Taxonomy" id="1117311"/>
    <lineage>
        <taxon>Eukaryota</taxon>
        <taxon>Fungi</taxon>
        <taxon>Fungi incertae sedis</taxon>
        <taxon>Mucoromycota</taxon>
        <taxon>Glomeromycotina</taxon>
        <taxon>Glomeromycetes</taxon>
        <taxon>Glomerales</taxon>
        <taxon>Glomeraceae</taxon>
        <taxon>Funneliformis</taxon>
    </lineage>
</organism>
<evidence type="ECO:0000313" key="3">
    <source>
        <dbReference type="Proteomes" id="UP001153678"/>
    </source>
</evidence>
<feature type="compositionally biased region" description="Polar residues" evidence="1">
    <location>
        <begin position="401"/>
        <end position="411"/>
    </location>
</feature>
<dbReference type="Pfam" id="PF15365">
    <property type="entry name" value="PNRC"/>
    <property type="match status" value="1"/>
</dbReference>
<dbReference type="OrthoDB" id="2142961at2759"/>
<feature type="compositionally biased region" description="Low complexity" evidence="1">
    <location>
        <begin position="323"/>
        <end position="338"/>
    </location>
</feature>
<feature type="compositionally biased region" description="Basic and acidic residues" evidence="1">
    <location>
        <begin position="113"/>
        <end position="122"/>
    </location>
</feature>
<keyword evidence="3" id="KW-1185">Reference proteome</keyword>
<feature type="region of interest" description="Disordered" evidence="1">
    <location>
        <begin position="388"/>
        <end position="412"/>
    </location>
</feature>
<protein>
    <submittedName>
        <fullName evidence="2">10465_t:CDS:1</fullName>
    </submittedName>
</protein>
<name>A0A9W4SI86_9GLOM</name>
<accession>A0A9W4SI86</accession>
<dbReference type="InterPro" id="IPR028322">
    <property type="entry name" value="PNRC-like_rgn"/>
</dbReference>
<evidence type="ECO:0000256" key="1">
    <source>
        <dbReference type="SAM" id="MobiDB-lite"/>
    </source>
</evidence>
<feature type="region of interest" description="Disordered" evidence="1">
    <location>
        <begin position="32"/>
        <end position="85"/>
    </location>
</feature>
<reference evidence="2" key="1">
    <citation type="submission" date="2022-08" db="EMBL/GenBank/DDBJ databases">
        <authorList>
            <person name="Kallberg Y."/>
            <person name="Tangrot J."/>
            <person name="Rosling A."/>
        </authorList>
    </citation>
    <scope>NUCLEOTIDE SEQUENCE</scope>
    <source>
        <strain evidence="2">Wild A</strain>
    </source>
</reference>
<feature type="compositionally biased region" description="Polar residues" evidence="1">
    <location>
        <begin position="131"/>
        <end position="144"/>
    </location>
</feature>
<sequence>MTNHISNTTVNNTANKFSAPVVQSRLEHHHLQQLKNPETRHQSHNRSKSLNRGKRGFSYNQQQIRETSVNVTSVSSSSTANTTSTPAADISINLRHSNNKTFSNYSNNRVDNFDSYHREPKNVDGLVENGSVGQLQRKSSTSSRPLRRHQHSDSVDEDKLRVTPSVSILKRPQSATDFVKSSKATITLDVTQEQRYGKAFENASPPQPITIKQLSGSGDESDVNSTNNAAVIFPPLNYSNAIIALEEGMNSNKREVVCSNSDDNVSVKSHLDRPIDKEYKRLSDNHVDSAPSRRLSSTAIELQSQVSRFSDSDSVIPPSESILSSTPPSARRLSSSPSRLGGVHKLYAGPTFHNSPAPSDLPMPSFYSKSLGKDPSPLSVGGNNLFTVPENMPSPPRVYNDSYSSPSSGNASDDDIFAMDDFEPSSAPYYPETPTLRKQKSQELLRILAAANARQHQTAAAYMVPERMATAHHPMKVYPANNGFNLNEISETLRSLLKIHGQ</sequence>
<feature type="region of interest" description="Disordered" evidence="1">
    <location>
        <begin position="113"/>
        <end position="159"/>
    </location>
</feature>
<feature type="compositionally biased region" description="Low complexity" evidence="1">
    <location>
        <begin position="67"/>
        <end position="85"/>
    </location>
</feature>